<dbReference type="Proteomes" id="UP001556617">
    <property type="component" value="Unassembled WGS sequence"/>
</dbReference>
<protein>
    <submittedName>
        <fullName evidence="1">PqqD family protein</fullName>
    </submittedName>
</protein>
<dbReference type="InterPro" id="IPR041881">
    <property type="entry name" value="PqqD_sf"/>
</dbReference>
<dbReference type="EMBL" id="JBFPER010000001">
    <property type="protein sequence ID" value="MEX0381557.1"/>
    <property type="molecule type" value="Genomic_DNA"/>
</dbReference>
<dbReference type="Pfam" id="PF05402">
    <property type="entry name" value="PqqD"/>
    <property type="match status" value="1"/>
</dbReference>
<dbReference type="RefSeq" id="WP_367975358.1">
    <property type="nucleotide sequence ID" value="NZ_JBFPEQ010000001.1"/>
</dbReference>
<dbReference type="Gene3D" id="1.10.10.1150">
    <property type="entry name" value="Coenzyme PQQ synthesis protein D (PqqD)"/>
    <property type="match status" value="1"/>
</dbReference>
<evidence type="ECO:0000313" key="2">
    <source>
        <dbReference type="Proteomes" id="UP001556617"/>
    </source>
</evidence>
<name>A0ABV3S517_9LACO</name>
<reference evidence="1 2" key="1">
    <citation type="submission" date="2024-07" db="EMBL/GenBank/DDBJ databases">
        <authorList>
            <person name="Yun M."/>
        </authorList>
    </citation>
    <scope>NUCLEOTIDE SEQUENCE [LARGE SCALE GENOMIC DNA]</scope>
    <source>
        <strain evidence="1 2">MS01</strain>
    </source>
</reference>
<gene>
    <name evidence="1" type="ORF">AB3K24_09480</name>
</gene>
<accession>A0ABV3S517</accession>
<dbReference type="InterPro" id="IPR008792">
    <property type="entry name" value="PQQD"/>
</dbReference>
<sequence length="84" mass="9694">MLKKSRDFMVANLKDEYYLSDGTRLFKINEVGARIFSLLNGKMESEKIVGRLSKVFPDVEPEKLMSDYTSFVELLLTNEIVKDV</sequence>
<comment type="caution">
    <text evidence="1">The sequence shown here is derived from an EMBL/GenBank/DDBJ whole genome shotgun (WGS) entry which is preliminary data.</text>
</comment>
<organism evidence="1 2">
    <name type="scientific">Leuconostoc aquikimchii</name>
    <dbReference type="NCBI Taxonomy" id="3236804"/>
    <lineage>
        <taxon>Bacteria</taxon>
        <taxon>Bacillati</taxon>
        <taxon>Bacillota</taxon>
        <taxon>Bacilli</taxon>
        <taxon>Lactobacillales</taxon>
        <taxon>Lactobacillaceae</taxon>
        <taxon>Leuconostoc</taxon>
    </lineage>
</organism>
<evidence type="ECO:0000313" key="1">
    <source>
        <dbReference type="EMBL" id="MEX0381557.1"/>
    </source>
</evidence>
<proteinExistence type="predicted"/>
<keyword evidence="2" id="KW-1185">Reference proteome</keyword>